<reference evidence="8" key="1">
    <citation type="journal article" date="2011" name="Nat. Commun.">
        <title>Effector diversification within compartments of the Leptosphaeria maculans genome affected by Repeat-Induced Point mutations.</title>
        <authorList>
            <person name="Rouxel T."/>
            <person name="Grandaubert J."/>
            <person name="Hane J.K."/>
            <person name="Hoede C."/>
            <person name="van de Wouw A.P."/>
            <person name="Couloux A."/>
            <person name="Dominguez V."/>
            <person name="Anthouard V."/>
            <person name="Bally P."/>
            <person name="Bourras S."/>
            <person name="Cozijnsen A.J."/>
            <person name="Ciuffetti L.M."/>
            <person name="Degrave A."/>
            <person name="Dilmaghani A."/>
            <person name="Duret L."/>
            <person name="Fudal I."/>
            <person name="Goodwin S.B."/>
            <person name="Gout L."/>
            <person name="Glaser N."/>
            <person name="Linglin J."/>
            <person name="Kema G.H.J."/>
            <person name="Lapalu N."/>
            <person name="Lawrence C.B."/>
            <person name="May K."/>
            <person name="Meyer M."/>
            <person name="Ollivier B."/>
            <person name="Poulain J."/>
            <person name="Schoch C.L."/>
            <person name="Simon A."/>
            <person name="Spatafora J.W."/>
            <person name="Stachowiak A."/>
            <person name="Turgeon B.G."/>
            <person name="Tyler B.M."/>
            <person name="Vincent D."/>
            <person name="Weissenbach J."/>
            <person name="Amselem J."/>
            <person name="Quesneville H."/>
            <person name="Oliver R.P."/>
            <person name="Wincker P."/>
            <person name="Balesdent M.-H."/>
            <person name="Howlett B.J."/>
        </authorList>
    </citation>
    <scope>NUCLEOTIDE SEQUENCE [LARGE SCALE GENOMIC DNA]</scope>
    <source>
        <strain evidence="8">JN3 / isolate v23.1.3 / race Av1-4-5-6-7-8</strain>
    </source>
</reference>
<dbReference type="SUPFAM" id="SSF144232">
    <property type="entry name" value="HIT/MYND zinc finger-like"/>
    <property type="match status" value="1"/>
</dbReference>
<dbReference type="InterPro" id="IPR013087">
    <property type="entry name" value="Znf_C2H2_type"/>
</dbReference>
<accession>E4ZP19</accession>
<dbReference type="PROSITE" id="PS00028">
    <property type="entry name" value="ZINC_FINGER_C2H2_1"/>
    <property type="match status" value="1"/>
</dbReference>
<dbReference type="OMA" id="GVCATEP"/>
<dbReference type="GO" id="GO:0048254">
    <property type="term" value="P:snoRNA localization"/>
    <property type="evidence" value="ECO:0007669"/>
    <property type="project" value="TreeGrafter"/>
</dbReference>
<dbReference type="InterPro" id="IPR051639">
    <property type="entry name" value="BCD1"/>
</dbReference>
<gene>
    <name evidence="7" type="ORF">LEMA_P042890.1</name>
</gene>
<keyword evidence="3" id="KW-0862">Zinc</keyword>
<dbReference type="PANTHER" id="PTHR13483:SF11">
    <property type="entry name" value="ZINC FINGER HIT DOMAIN-CONTAINING PROTEIN 3"/>
    <property type="match status" value="1"/>
</dbReference>
<evidence type="ECO:0000259" key="6">
    <source>
        <dbReference type="PROSITE" id="PS51083"/>
    </source>
</evidence>
<feature type="domain" description="HIT-type" evidence="6">
    <location>
        <begin position="6"/>
        <end position="40"/>
    </location>
</feature>
<evidence type="ECO:0000256" key="5">
    <source>
        <dbReference type="SAM" id="MobiDB-lite"/>
    </source>
</evidence>
<evidence type="ECO:0000313" key="8">
    <source>
        <dbReference type="Proteomes" id="UP000002668"/>
    </source>
</evidence>
<dbReference type="CDD" id="cd23024">
    <property type="entry name" value="zf-HIT_ZNHIT2-3"/>
    <property type="match status" value="1"/>
</dbReference>
<evidence type="ECO:0000256" key="2">
    <source>
        <dbReference type="ARBA" id="ARBA00022771"/>
    </source>
</evidence>
<dbReference type="EMBL" id="FP929105">
    <property type="protein sequence ID" value="CBX93388.1"/>
    <property type="molecule type" value="Genomic_DNA"/>
</dbReference>
<dbReference type="InterPro" id="IPR007529">
    <property type="entry name" value="Znf_HIT"/>
</dbReference>
<feature type="compositionally biased region" description="Basic and acidic residues" evidence="5">
    <location>
        <begin position="135"/>
        <end position="150"/>
    </location>
</feature>
<dbReference type="GO" id="GO:0000492">
    <property type="term" value="P:box C/D snoRNP assembly"/>
    <property type="evidence" value="ECO:0007669"/>
    <property type="project" value="TreeGrafter"/>
</dbReference>
<dbReference type="Proteomes" id="UP000002668">
    <property type="component" value="Genome"/>
</dbReference>
<dbReference type="PANTHER" id="PTHR13483">
    <property type="entry name" value="BOX C_D SNORNA PROTEIN 1-RELATED"/>
    <property type="match status" value="1"/>
</dbReference>
<feature type="region of interest" description="Disordered" evidence="5">
    <location>
        <begin position="107"/>
        <end position="152"/>
    </location>
</feature>
<dbReference type="eggNOG" id="ENOG502S6VI">
    <property type="taxonomic scope" value="Eukaryota"/>
</dbReference>
<keyword evidence="2 4" id="KW-0863">Zinc-finger</keyword>
<evidence type="ECO:0000256" key="4">
    <source>
        <dbReference type="PROSITE-ProRule" id="PRU00453"/>
    </source>
</evidence>
<keyword evidence="8" id="KW-1185">Reference proteome</keyword>
<dbReference type="STRING" id="985895.E4ZP19"/>
<dbReference type="OrthoDB" id="18412at2759"/>
<sequence length="193" mass="21465">MSDVLCGICNLEPKKYTCPTCAMPYCSLACFKPHKLAHPVSDEPTQPKIYVPSLPQPPPPAPTPRYLKPQTDFSALVTNPKFQDLLKSHPTLLTTLQRIYAKTIEPDPDDEVRPFRQSFRGRGSRGRGRGGRWGGHNDRPAKWTPKKGDADAMGLMKGIREGKGRDKEKEGLADFLLLVEDMFGEGDKMDEGA</sequence>
<evidence type="ECO:0000313" key="7">
    <source>
        <dbReference type="EMBL" id="CBX93388.1"/>
    </source>
</evidence>
<dbReference type="HOGENOM" id="CLU_063513_2_1_1"/>
<dbReference type="PROSITE" id="PS51083">
    <property type="entry name" value="ZF_HIT"/>
    <property type="match status" value="1"/>
</dbReference>
<dbReference type="VEuPathDB" id="FungiDB:LEMA_P042890.1"/>
<proteinExistence type="predicted"/>
<name>E4ZP19_LEPMJ</name>
<dbReference type="GO" id="GO:0008270">
    <property type="term" value="F:zinc ion binding"/>
    <property type="evidence" value="ECO:0007669"/>
    <property type="project" value="UniProtKB-UniRule"/>
</dbReference>
<dbReference type="GO" id="GO:0005634">
    <property type="term" value="C:nucleus"/>
    <property type="evidence" value="ECO:0007669"/>
    <property type="project" value="TreeGrafter"/>
</dbReference>
<protein>
    <submittedName>
        <fullName evidence="7">Similar to HIT finger domain protein</fullName>
    </submittedName>
</protein>
<dbReference type="Gene3D" id="3.30.60.190">
    <property type="match status" value="1"/>
</dbReference>
<dbReference type="GO" id="GO:0070761">
    <property type="term" value="C:pre-snoRNP complex"/>
    <property type="evidence" value="ECO:0007669"/>
    <property type="project" value="TreeGrafter"/>
</dbReference>
<keyword evidence="1" id="KW-0479">Metal-binding</keyword>
<dbReference type="Pfam" id="PF04438">
    <property type="entry name" value="zf-HIT"/>
    <property type="match status" value="1"/>
</dbReference>
<evidence type="ECO:0000256" key="3">
    <source>
        <dbReference type="ARBA" id="ARBA00022833"/>
    </source>
</evidence>
<dbReference type="GO" id="GO:0000463">
    <property type="term" value="P:maturation of LSU-rRNA from tricistronic rRNA transcript (SSU-rRNA, 5.8S rRNA, LSU-rRNA)"/>
    <property type="evidence" value="ECO:0007669"/>
    <property type="project" value="TreeGrafter"/>
</dbReference>
<evidence type="ECO:0000256" key="1">
    <source>
        <dbReference type="ARBA" id="ARBA00022723"/>
    </source>
</evidence>
<dbReference type="AlphaFoldDB" id="E4ZP19"/>
<organism evidence="8">
    <name type="scientific">Leptosphaeria maculans (strain JN3 / isolate v23.1.3 / race Av1-4-5-6-7-8)</name>
    <name type="common">Blackleg fungus</name>
    <name type="synonym">Phoma lingam</name>
    <dbReference type="NCBI Taxonomy" id="985895"/>
    <lineage>
        <taxon>Eukaryota</taxon>
        <taxon>Fungi</taxon>
        <taxon>Dikarya</taxon>
        <taxon>Ascomycota</taxon>
        <taxon>Pezizomycotina</taxon>
        <taxon>Dothideomycetes</taxon>
        <taxon>Pleosporomycetidae</taxon>
        <taxon>Pleosporales</taxon>
        <taxon>Pleosporineae</taxon>
        <taxon>Leptosphaeriaceae</taxon>
        <taxon>Plenodomus</taxon>
        <taxon>Plenodomus lingam/Leptosphaeria maculans species complex</taxon>
    </lineage>
</organism>
<dbReference type="InParanoid" id="E4ZP19"/>